<evidence type="ECO:0000313" key="2">
    <source>
        <dbReference type="EMBL" id="KAA2235017.1"/>
    </source>
</evidence>
<name>A0A5B2V9V4_9HYPH</name>
<reference evidence="2 3" key="2">
    <citation type="submission" date="2019-09" db="EMBL/GenBank/DDBJ databases">
        <authorList>
            <person name="Jin C."/>
        </authorList>
    </citation>
    <scope>NUCLEOTIDE SEQUENCE [LARGE SCALE GENOMIC DNA]</scope>
    <source>
        <strain evidence="2 3">BN140002</strain>
    </source>
</reference>
<dbReference type="RefSeq" id="WP_149821623.1">
    <property type="nucleotide sequence ID" value="NZ_VUOA01000040.1"/>
</dbReference>
<sequence length="202" mass="19757">MNRTVAALFAHHAAAEEARRALLDGGIAPDRVRITPLEAPARSPGAALAEGFARALADLGIGRARAPEPGAGEQVLVVEPGGDTGDVLAILETCAPLAVDRAADRWADPAGAALEAAAGLTGQTSGAGTGTVAASLNNAASGLTPGRAAAPGPTSGVGPSVGTTTGLDGLGLAAVTPDDGLGAADPRRDAEIAARRNRLARD</sequence>
<keyword evidence="3" id="KW-1185">Reference proteome</keyword>
<dbReference type="EMBL" id="VUOA01000040">
    <property type="protein sequence ID" value="KAA2235017.1"/>
    <property type="molecule type" value="Genomic_DNA"/>
</dbReference>
<protein>
    <submittedName>
        <fullName evidence="2">Uncharacterized protein</fullName>
    </submittedName>
</protein>
<gene>
    <name evidence="2" type="ORF">F0L46_22025</name>
</gene>
<accession>A0A5B2V9V4</accession>
<evidence type="ECO:0000313" key="3">
    <source>
        <dbReference type="Proteomes" id="UP000323142"/>
    </source>
</evidence>
<comment type="caution">
    <text evidence="2">The sequence shown here is derived from an EMBL/GenBank/DDBJ whole genome shotgun (WGS) entry which is preliminary data.</text>
</comment>
<proteinExistence type="predicted"/>
<feature type="region of interest" description="Disordered" evidence="1">
    <location>
        <begin position="144"/>
        <end position="163"/>
    </location>
</feature>
<dbReference type="Proteomes" id="UP000323142">
    <property type="component" value="Unassembled WGS sequence"/>
</dbReference>
<organism evidence="2 3">
    <name type="scientific">Salinarimonas soli</name>
    <dbReference type="NCBI Taxonomy" id="1638099"/>
    <lineage>
        <taxon>Bacteria</taxon>
        <taxon>Pseudomonadati</taxon>
        <taxon>Pseudomonadota</taxon>
        <taxon>Alphaproteobacteria</taxon>
        <taxon>Hyphomicrobiales</taxon>
        <taxon>Salinarimonadaceae</taxon>
        <taxon>Salinarimonas</taxon>
    </lineage>
</organism>
<feature type="compositionally biased region" description="Low complexity" evidence="1">
    <location>
        <begin position="148"/>
        <end position="163"/>
    </location>
</feature>
<evidence type="ECO:0000256" key="1">
    <source>
        <dbReference type="SAM" id="MobiDB-lite"/>
    </source>
</evidence>
<dbReference type="AlphaFoldDB" id="A0A5B2V9V4"/>
<reference evidence="2 3" key="1">
    <citation type="submission" date="2019-09" db="EMBL/GenBank/DDBJ databases">
        <title>Salinarimonas rosea gen. nov., sp. nov., a new member of the a-2 subgroup of the Proteobacteria.</title>
        <authorList>
            <person name="Liu J."/>
        </authorList>
    </citation>
    <scope>NUCLEOTIDE SEQUENCE [LARGE SCALE GENOMIC DNA]</scope>
    <source>
        <strain evidence="2 3">BN140002</strain>
    </source>
</reference>